<reference evidence="8" key="1">
    <citation type="journal article" date="2016" name="Insect Biochem. Mol. Biol.">
        <title>Multifaceted biological insights from a draft genome sequence of the tobacco hornworm moth, Manduca sexta.</title>
        <authorList>
            <person name="Kanost M.R."/>
            <person name="Arrese E.L."/>
            <person name="Cao X."/>
            <person name="Chen Y.R."/>
            <person name="Chellapilla S."/>
            <person name="Goldsmith M.R."/>
            <person name="Grosse-Wilde E."/>
            <person name="Heckel D.G."/>
            <person name="Herndon N."/>
            <person name="Jiang H."/>
            <person name="Papanicolaou A."/>
            <person name="Qu J."/>
            <person name="Soulages J.L."/>
            <person name="Vogel H."/>
            <person name="Walters J."/>
            <person name="Waterhouse R.M."/>
            <person name="Ahn S.J."/>
            <person name="Almeida F.C."/>
            <person name="An C."/>
            <person name="Aqrawi P."/>
            <person name="Bretschneider A."/>
            <person name="Bryant W.B."/>
            <person name="Bucks S."/>
            <person name="Chao H."/>
            <person name="Chevignon G."/>
            <person name="Christen J.M."/>
            <person name="Clarke D.F."/>
            <person name="Dittmer N.T."/>
            <person name="Ferguson L.C.F."/>
            <person name="Garavelou S."/>
            <person name="Gordon K.H.J."/>
            <person name="Gunaratna R.T."/>
            <person name="Han Y."/>
            <person name="Hauser F."/>
            <person name="He Y."/>
            <person name="Heidel-Fischer H."/>
            <person name="Hirsh A."/>
            <person name="Hu Y."/>
            <person name="Jiang H."/>
            <person name="Kalra D."/>
            <person name="Klinner C."/>
            <person name="Konig C."/>
            <person name="Kovar C."/>
            <person name="Kroll A.R."/>
            <person name="Kuwar S.S."/>
            <person name="Lee S.L."/>
            <person name="Lehman R."/>
            <person name="Li K."/>
            <person name="Li Z."/>
            <person name="Liang H."/>
            <person name="Lovelace S."/>
            <person name="Lu Z."/>
            <person name="Mansfield J.H."/>
            <person name="McCulloch K.J."/>
            <person name="Mathew T."/>
            <person name="Morton B."/>
            <person name="Muzny D.M."/>
            <person name="Neunemann D."/>
            <person name="Ongeri F."/>
            <person name="Pauchet Y."/>
            <person name="Pu L.L."/>
            <person name="Pyrousis I."/>
            <person name="Rao X.J."/>
            <person name="Redding A."/>
            <person name="Roesel C."/>
            <person name="Sanchez-Gracia A."/>
            <person name="Schaack S."/>
            <person name="Shukla A."/>
            <person name="Tetreau G."/>
            <person name="Wang Y."/>
            <person name="Xiong G.H."/>
            <person name="Traut W."/>
            <person name="Walsh T.K."/>
            <person name="Worley K.C."/>
            <person name="Wu D."/>
            <person name="Wu W."/>
            <person name="Wu Y.Q."/>
            <person name="Zhang X."/>
            <person name="Zou Z."/>
            <person name="Zucker H."/>
            <person name="Briscoe A.D."/>
            <person name="Burmester T."/>
            <person name="Clem R.J."/>
            <person name="Feyereisen R."/>
            <person name="Grimmelikhuijzen C.J.P."/>
            <person name="Hamodrakas S.J."/>
            <person name="Hansson B.S."/>
            <person name="Huguet E."/>
            <person name="Jermiin L.S."/>
            <person name="Lan Q."/>
            <person name="Lehman H.K."/>
            <person name="Lorenzen M."/>
            <person name="Merzendorfer H."/>
            <person name="Michalopoulos I."/>
            <person name="Morton D.B."/>
            <person name="Muthukrishnan S."/>
            <person name="Oakeshott J.G."/>
            <person name="Palmer W."/>
            <person name="Park Y."/>
            <person name="Passarelli A.L."/>
            <person name="Rozas J."/>
            <person name="Schwartz L.M."/>
            <person name="Smith W."/>
            <person name="Southgate A."/>
            <person name="Vilcinskas A."/>
            <person name="Vogt R."/>
            <person name="Wang P."/>
            <person name="Werren J."/>
            <person name="Yu X.Q."/>
            <person name="Zhou J.J."/>
            <person name="Brown S.J."/>
            <person name="Scherer S.E."/>
            <person name="Richards S."/>
            <person name="Blissard G.W."/>
        </authorList>
    </citation>
    <scope>NUCLEOTIDE SEQUENCE</scope>
</reference>
<reference evidence="8" key="2">
    <citation type="submission" date="2020-12" db="EMBL/GenBank/DDBJ databases">
        <authorList>
            <person name="Kanost M."/>
        </authorList>
    </citation>
    <scope>NUCLEOTIDE SEQUENCE</scope>
</reference>
<keyword evidence="4 5" id="KW-0274">FAD</keyword>
<dbReference type="Pfam" id="PF05199">
    <property type="entry name" value="GMC_oxred_C"/>
    <property type="match status" value="1"/>
</dbReference>
<gene>
    <name evidence="8" type="ORF">O3G_MSEX002272</name>
</gene>
<evidence type="ECO:0000256" key="4">
    <source>
        <dbReference type="ARBA" id="ARBA00022827"/>
    </source>
</evidence>
<dbReference type="Gene3D" id="3.50.50.60">
    <property type="entry name" value="FAD/NAD(P)-binding domain"/>
    <property type="match status" value="1"/>
</dbReference>
<keyword evidence="3" id="KW-0285">Flavoprotein</keyword>
<name>A0A921YMU5_MANSE</name>
<comment type="similarity">
    <text evidence="2">Belongs to the GMC oxidoreductase family.</text>
</comment>
<dbReference type="OrthoDB" id="269227at2759"/>
<dbReference type="Proteomes" id="UP000791440">
    <property type="component" value="Unassembled WGS sequence"/>
</dbReference>
<feature type="binding site" evidence="5">
    <location>
        <position position="123"/>
    </location>
    <ligand>
        <name>FAD</name>
        <dbReference type="ChEBI" id="CHEBI:57692"/>
    </ligand>
</feature>
<feature type="binding site" evidence="5">
    <location>
        <position position="263"/>
    </location>
    <ligand>
        <name>FAD</name>
        <dbReference type="ChEBI" id="CHEBI:57692"/>
    </ligand>
</feature>
<dbReference type="EMBL" id="JH668292">
    <property type="protein sequence ID" value="KAG6442302.1"/>
    <property type="molecule type" value="Genomic_DNA"/>
</dbReference>
<proteinExistence type="inferred from homology"/>
<dbReference type="InterPro" id="IPR012132">
    <property type="entry name" value="GMC_OxRdtase"/>
</dbReference>
<dbReference type="Pfam" id="PF00732">
    <property type="entry name" value="GMC_oxred_N"/>
    <property type="match status" value="1"/>
</dbReference>
<dbReference type="PIRSF" id="PIRSF000137">
    <property type="entry name" value="Alcohol_oxidase"/>
    <property type="match status" value="1"/>
</dbReference>
<evidence type="ECO:0000313" key="9">
    <source>
        <dbReference type="Proteomes" id="UP000791440"/>
    </source>
</evidence>
<evidence type="ECO:0000256" key="5">
    <source>
        <dbReference type="PIRSR" id="PIRSR000137-2"/>
    </source>
</evidence>
<comment type="cofactor">
    <cofactor evidence="1 5">
        <name>FAD</name>
        <dbReference type="ChEBI" id="CHEBI:57692"/>
    </cofactor>
</comment>
<evidence type="ECO:0000256" key="2">
    <source>
        <dbReference type="ARBA" id="ARBA00010790"/>
    </source>
</evidence>
<dbReference type="PANTHER" id="PTHR11552">
    <property type="entry name" value="GLUCOSE-METHANOL-CHOLINE GMC OXIDOREDUCTASE"/>
    <property type="match status" value="1"/>
</dbReference>
<sequence>MDPASVLEANRVIQHAFSVISVLNLTADSLPKPALVSDGACYDYIVVGGGSAGCVLASRLSELSGVQVLLIEAGPLTPFESTLPALTAYLTRSRYDWNYTTENDGYAAQGHKDKVLALTRGKVLGGTSAINSFIHVRGAPHDFDTWAASIDDSRWNYTNVLPFFIKSEKFRDRAIENSRYRTFHGTKGYLGLTREPDPANKVYLDMFKEVGNRLVLDINGKDATGFTQPMFTILDGRRQDTAYAFLSPVKRRCNLHVLTDTLVTEVIFDDQNRAVGVRALTKQNRLITLRASKEVILSAGVFNSPQLLMLSGIGPREHLKDMNITVRVDLPVGMNFQDHPQTLILYDMEKECALPLVQDPGKFPGRVVMGLVALNDRQPYGDYEAVTFTRISVVAGLEYCSLAFRFNDTICTSIIQKVKGKRLLAAMVSILHPKSRGRVMLRSSNPKDSPIVFAGYFSEDIDLKNHVKSLKHFSRIMKSSYFKRVRGKMLLPSLPQCDRLKLFSDEHWRCYALVMTGASYHFVGTCAMGLVVDSELRVRGVRNLRVVDASIMPNNTSGNTNAPTIMISERAADFIIQDYKAAKKNNL</sequence>
<dbReference type="SUPFAM" id="SSF54373">
    <property type="entry name" value="FAD-linked reductases, C-terminal domain"/>
    <property type="match status" value="1"/>
</dbReference>
<evidence type="ECO:0000259" key="7">
    <source>
        <dbReference type="Pfam" id="PF05199"/>
    </source>
</evidence>
<dbReference type="Gene3D" id="3.30.560.10">
    <property type="entry name" value="Glucose Oxidase, domain 3"/>
    <property type="match status" value="1"/>
</dbReference>
<dbReference type="EMBL" id="JH668292">
    <property type="protein sequence ID" value="KAG6442301.1"/>
    <property type="molecule type" value="Genomic_DNA"/>
</dbReference>
<dbReference type="InterPro" id="IPR000172">
    <property type="entry name" value="GMC_OxRdtase_N"/>
</dbReference>
<dbReference type="InterPro" id="IPR007867">
    <property type="entry name" value="GMC_OxRtase_C"/>
</dbReference>
<accession>A0A921YMU5</accession>
<dbReference type="SUPFAM" id="SSF51905">
    <property type="entry name" value="FAD/NAD(P)-binding domain"/>
    <property type="match status" value="1"/>
</dbReference>
<evidence type="ECO:0000313" key="8">
    <source>
        <dbReference type="EMBL" id="KAG6442301.1"/>
    </source>
</evidence>
<evidence type="ECO:0000256" key="3">
    <source>
        <dbReference type="ARBA" id="ARBA00022630"/>
    </source>
</evidence>
<feature type="domain" description="Glucose-methanol-choline oxidoreductase N-terminal" evidence="6">
    <location>
        <begin position="42"/>
        <end position="340"/>
    </location>
</feature>
<evidence type="ECO:0008006" key="10">
    <source>
        <dbReference type="Google" id="ProtNLM"/>
    </source>
</evidence>
<organism evidence="8 9">
    <name type="scientific">Manduca sexta</name>
    <name type="common">Tobacco hawkmoth</name>
    <name type="synonym">Tobacco hornworm</name>
    <dbReference type="NCBI Taxonomy" id="7130"/>
    <lineage>
        <taxon>Eukaryota</taxon>
        <taxon>Metazoa</taxon>
        <taxon>Ecdysozoa</taxon>
        <taxon>Arthropoda</taxon>
        <taxon>Hexapoda</taxon>
        <taxon>Insecta</taxon>
        <taxon>Pterygota</taxon>
        <taxon>Neoptera</taxon>
        <taxon>Endopterygota</taxon>
        <taxon>Lepidoptera</taxon>
        <taxon>Glossata</taxon>
        <taxon>Ditrysia</taxon>
        <taxon>Bombycoidea</taxon>
        <taxon>Sphingidae</taxon>
        <taxon>Sphinginae</taxon>
        <taxon>Sphingini</taxon>
        <taxon>Manduca</taxon>
    </lineage>
</organism>
<protein>
    <recommendedName>
        <fullName evidence="10">Ecdysone oxidase</fullName>
    </recommendedName>
</protein>
<dbReference type="GO" id="GO:0016614">
    <property type="term" value="F:oxidoreductase activity, acting on CH-OH group of donors"/>
    <property type="evidence" value="ECO:0007669"/>
    <property type="project" value="InterPro"/>
</dbReference>
<evidence type="ECO:0000259" key="6">
    <source>
        <dbReference type="Pfam" id="PF00732"/>
    </source>
</evidence>
<comment type="caution">
    <text evidence="8">The sequence shown here is derived from an EMBL/GenBank/DDBJ whole genome shotgun (WGS) entry which is preliminary data.</text>
</comment>
<dbReference type="AlphaFoldDB" id="A0A921YMU5"/>
<keyword evidence="9" id="KW-1185">Reference proteome</keyword>
<dbReference type="PANTHER" id="PTHR11552:SF147">
    <property type="entry name" value="CHOLINE DEHYDROGENASE, MITOCHONDRIAL"/>
    <property type="match status" value="1"/>
</dbReference>
<feature type="binding site" evidence="5">
    <location>
        <position position="127"/>
    </location>
    <ligand>
        <name>FAD</name>
        <dbReference type="ChEBI" id="CHEBI:57692"/>
    </ligand>
</feature>
<dbReference type="InterPro" id="IPR036188">
    <property type="entry name" value="FAD/NAD-bd_sf"/>
</dbReference>
<evidence type="ECO:0000256" key="1">
    <source>
        <dbReference type="ARBA" id="ARBA00001974"/>
    </source>
</evidence>
<dbReference type="GO" id="GO:0050660">
    <property type="term" value="F:flavin adenine dinucleotide binding"/>
    <property type="evidence" value="ECO:0007669"/>
    <property type="project" value="InterPro"/>
</dbReference>
<feature type="domain" description="Glucose-methanol-choline oxidoreductase C-terminal" evidence="7">
    <location>
        <begin position="433"/>
        <end position="567"/>
    </location>
</feature>